<comment type="caution">
    <text evidence="1">The sequence shown here is derived from an EMBL/GenBank/DDBJ whole genome shotgun (WGS) entry which is preliminary data.</text>
</comment>
<name>F2AR85_RHOBT</name>
<protein>
    <submittedName>
        <fullName evidence="1">Uncharacterized protein</fullName>
    </submittedName>
</protein>
<proteinExistence type="predicted"/>
<reference evidence="1 2" key="1">
    <citation type="journal article" date="2013" name="Mar. Genomics">
        <title>Expression of sulfatases in Rhodopirellula baltica and the diversity of sulfatases in the genus Rhodopirellula.</title>
        <authorList>
            <person name="Wegner C.E."/>
            <person name="Richter-Heitmann T."/>
            <person name="Klindworth A."/>
            <person name="Klockow C."/>
            <person name="Richter M."/>
            <person name="Achstetter T."/>
            <person name="Glockner F.O."/>
            <person name="Harder J."/>
        </authorList>
    </citation>
    <scope>NUCLEOTIDE SEQUENCE [LARGE SCALE GENOMIC DNA]</scope>
    <source>
        <strain evidence="1 2">WH47</strain>
    </source>
</reference>
<organism evidence="1 2">
    <name type="scientific">Rhodopirellula baltica WH47</name>
    <dbReference type="NCBI Taxonomy" id="991778"/>
    <lineage>
        <taxon>Bacteria</taxon>
        <taxon>Pseudomonadati</taxon>
        <taxon>Planctomycetota</taxon>
        <taxon>Planctomycetia</taxon>
        <taxon>Pirellulales</taxon>
        <taxon>Pirellulaceae</taxon>
        <taxon>Rhodopirellula</taxon>
    </lineage>
</organism>
<gene>
    <name evidence="1" type="ORF">RBWH47_04398</name>
</gene>
<accession>F2AR85</accession>
<dbReference type="Proteomes" id="UP000006222">
    <property type="component" value="Unassembled WGS sequence"/>
</dbReference>
<evidence type="ECO:0000313" key="2">
    <source>
        <dbReference type="Proteomes" id="UP000006222"/>
    </source>
</evidence>
<dbReference type="EMBL" id="AFAR01000125">
    <property type="protein sequence ID" value="EGF27821.1"/>
    <property type="molecule type" value="Genomic_DNA"/>
</dbReference>
<dbReference type="AlphaFoldDB" id="F2AR85"/>
<evidence type="ECO:0000313" key="1">
    <source>
        <dbReference type="EMBL" id="EGF27821.1"/>
    </source>
</evidence>
<sequence length="53" mass="5941">MAYFEFISPPIWRPGSLPKPSKVVGTDGLGKPSYDRTTPKVCGWVCFVEDRSH</sequence>
<dbReference type="PATRIC" id="fig|991778.3.peg.2344"/>